<evidence type="ECO:0000313" key="1">
    <source>
        <dbReference type="EMBL" id="JAH40166.1"/>
    </source>
</evidence>
<dbReference type="EMBL" id="GBXM01068411">
    <property type="protein sequence ID" value="JAH40166.1"/>
    <property type="molecule type" value="Transcribed_RNA"/>
</dbReference>
<name>A0A0E9SFU4_ANGAN</name>
<accession>A0A0E9SFU4</accession>
<sequence length="76" mass="8781">MRERERGNDKQMLLLLFVPCWVCRPAPYQISHSTKHRCNGQISHRNIILRVWGLDAVQSHVIAFPITCLNTAACYC</sequence>
<dbReference type="AlphaFoldDB" id="A0A0E9SFU4"/>
<organism evidence="1">
    <name type="scientific">Anguilla anguilla</name>
    <name type="common">European freshwater eel</name>
    <name type="synonym">Muraena anguilla</name>
    <dbReference type="NCBI Taxonomy" id="7936"/>
    <lineage>
        <taxon>Eukaryota</taxon>
        <taxon>Metazoa</taxon>
        <taxon>Chordata</taxon>
        <taxon>Craniata</taxon>
        <taxon>Vertebrata</taxon>
        <taxon>Euteleostomi</taxon>
        <taxon>Actinopterygii</taxon>
        <taxon>Neopterygii</taxon>
        <taxon>Teleostei</taxon>
        <taxon>Anguilliformes</taxon>
        <taxon>Anguillidae</taxon>
        <taxon>Anguilla</taxon>
    </lineage>
</organism>
<protein>
    <submittedName>
        <fullName evidence="1">Uncharacterized protein</fullName>
    </submittedName>
</protein>
<reference evidence="1" key="2">
    <citation type="journal article" date="2015" name="Fish Shellfish Immunol.">
        <title>Early steps in the European eel (Anguilla anguilla)-Vibrio vulnificus interaction in the gills: Role of the RtxA13 toxin.</title>
        <authorList>
            <person name="Callol A."/>
            <person name="Pajuelo D."/>
            <person name="Ebbesson L."/>
            <person name="Teles M."/>
            <person name="MacKenzie S."/>
            <person name="Amaro C."/>
        </authorList>
    </citation>
    <scope>NUCLEOTIDE SEQUENCE</scope>
</reference>
<proteinExistence type="predicted"/>
<reference evidence="1" key="1">
    <citation type="submission" date="2014-11" db="EMBL/GenBank/DDBJ databases">
        <authorList>
            <person name="Amaro Gonzalez C."/>
        </authorList>
    </citation>
    <scope>NUCLEOTIDE SEQUENCE</scope>
</reference>